<keyword evidence="2" id="KW-1185">Reference proteome</keyword>
<dbReference type="AlphaFoldDB" id="A0AAE2ZHH7"/>
<evidence type="ECO:0000313" key="1">
    <source>
        <dbReference type="EMBL" id="MBW8636633.1"/>
    </source>
</evidence>
<name>A0AAE2ZHH7_9HYPH</name>
<proteinExistence type="predicted"/>
<dbReference type="EMBL" id="JAICBX010000001">
    <property type="protein sequence ID" value="MBW8636633.1"/>
    <property type="molecule type" value="Genomic_DNA"/>
</dbReference>
<organism evidence="1 2">
    <name type="scientific">Flavimaribacter sediminis</name>
    <dbReference type="NCBI Taxonomy" id="2865987"/>
    <lineage>
        <taxon>Bacteria</taxon>
        <taxon>Pseudomonadati</taxon>
        <taxon>Pseudomonadota</taxon>
        <taxon>Alphaproteobacteria</taxon>
        <taxon>Hyphomicrobiales</taxon>
        <taxon>Rhizobiaceae</taxon>
        <taxon>Flavimaribacter</taxon>
    </lineage>
</organism>
<evidence type="ECO:0000313" key="2">
    <source>
        <dbReference type="Proteomes" id="UP001196509"/>
    </source>
</evidence>
<sequence length="215" mass="24640">MIATTPSAVTPVWLTNRSTKESVDAELWHSIVDKNLADWEAEWIPDLQRRLKLLNQQKVERRFWPQSRHWDWRDKLREIERRLANLSFAIVAEDMTQAMMTIDLTKRARMPGHDGQHLVYIDFLEAAPWNRNDVAEEPARFGGCGSILINAAIQQSMLEGFKGRIGLHSLPQANSFYANACGMTDLGQDATYENLRYFELDPDSACSFIEKGKGE</sequence>
<dbReference type="Proteomes" id="UP001196509">
    <property type="component" value="Unassembled WGS sequence"/>
</dbReference>
<accession>A0AAE2ZHH7</accession>
<dbReference type="RefSeq" id="WP_220227297.1">
    <property type="nucleotide sequence ID" value="NZ_JAICBX010000001.1"/>
</dbReference>
<gene>
    <name evidence="1" type="ORF">K1W69_05470</name>
</gene>
<protein>
    <submittedName>
        <fullName evidence="1">GNAT family N-acetyltransferase</fullName>
    </submittedName>
</protein>
<comment type="caution">
    <text evidence="1">The sequence shown here is derived from an EMBL/GenBank/DDBJ whole genome shotgun (WGS) entry which is preliminary data.</text>
</comment>
<reference evidence="1" key="1">
    <citation type="submission" date="2021-08" db="EMBL/GenBank/DDBJ databases">
        <title>Hoeflea bacterium WL0058 sp. nov., isolated from the sediment.</title>
        <authorList>
            <person name="Wang L."/>
            <person name="Zhang D."/>
        </authorList>
    </citation>
    <scope>NUCLEOTIDE SEQUENCE</scope>
    <source>
        <strain evidence="1">WL0058</strain>
    </source>
</reference>